<dbReference type="GO" id="GO:1990904">
    <property type="term" value="C:ribonucleoprotein complex"/>
    <property type="evidence" value="ECO:0007669"/>
    <property type="project" value="UniProtKB-KW"/>
</dbReference>
<evidence type="ECO:0000256" key="1">
    <source>
        <dbReference type="ARBA" id="ARBA00004496"/>
    </source>
</evidence>
<dbReference type="InterPro" id="IPR036465">
    <property type="entry name" value="vWFA_dom_sf"/>
</dbReference>
<accession>A0AAV8WLX8</accession>
<sequence>MFIWAGSINPKYISGGPDKYKPPTKAKQDLLDEFVKNSSKDLLDLIISVNEDKLIPYRATLYSILACALNSEAITDKIKPEITATVLKICKSDEEFFDFIKYITTLRQKKCKFSTSVGKTVRQFYNRKTALDLVHSYAKYKGYHSWTHKDLIKLGHVNTKATLKGVVVSYILKKEIIEYEPATEAQQLLDTLKKAELLRRTSDHILAVSIIPDMKATINQVEPCLRKSAEVWNAVLPNMSLSEVLRSLPKLYKLGFLKRDTPTQILINGFLTNAEKNKGKRNSSDRSMYSYEKLRKRKLDPKFVEHLEKDMKLTDEEIRKKYPAEAKCPIIINNLQKCMTVACSNVQPLGKRYMVTIDVTDKRDIGCLHNKNITGLEAAVAFTMALLKVEKNVTVAVYKDRDIVVGQFYEHVQKLRQHNSLFLTPSASIVWASTQKKHIDIFYNFIHHKEYHVTIPINHRDKIIKPAVALERYRKKLNLPNTKLISFCMSSPHLTFANGSQNLLDVAGLDTGVPKAVEAFCRGNFC</sequence>
<comment type="subcellular location">
    <subcellularLocation>
        <location evidence="1">Cytoplasm</location>
    </subcellularLocation>
</comment>
<dbReference type="AlphaFoldDB" id="A0AAV8WLX8"/>
<dbReference type="InterPro" id="IPR056800">
    <property type="entry name" value="vWA_Ro60"/>
</dbReference>
<keyword evidence="6" id="KW-0687">Ribonucleoprotein</keyword>
<dbReference type="InterPro" id="IPR008858">
    <property type="entry name" value="TROVE_dom"/>
</dbReference>
<dbReference type="InterPro" id="IPR037214">
    <property type="entry name" value="TROVE_dom_sf"/>
</dbReference>
<dbReference type="SUPFAM" id="SSF53300">
    <property type="entry name" value="vWA-like"/>
    <property type="match status" value="1"/>
</dbReference>
<organism evidence="8 9">
    <name type="scientific">Rhamnusium bicolor</name>
    <dbReference type="NCBI Taxonomy" id="1586634"/>
    <lineage>
        <taxon>Eukaryota</taxon>
        <taxon>Metazoa</taxon>
        <taxon>Ecdysozoa</taxon>
        <taxon>Arthropoda</taxon>
        <taxon>Hexapoda</taxon>
        <taxon>Insecta</taxon>
        <taxon>Pterygota</taxon>
        <taxon>Neoptera</taxon>
        <taxon>Endopterygota</taxon>
        <taxon>Coleoptera</taxon>
        <taxon>Polyphaga</taxon>
        <taxon>Cucujiformia</taxon>
        <taxon>Chrysomeloidea</taxon>
        <taxon>Cerambycidae</taxon>
        <taxon>Lepturinae</taxon>
        <taxon>Rhagiini</taxon>
        <taxon>Rhamnusium</taxon>
    </lineage>
</organism>
<proteinExistence type="inferred from homology"/>
<keyword evidence="3" id="KW-0963">Cytoplasm</keyword>
<dbReference type="GO" id="GO:0003723">
    <property type="term" value="F:RNA binding"/>
    <property type="evidence" value="ECO:0007669"/>
    <property type="project" value="UniProtKB-KW"/>
</dbReference>
<dbReference type="PANTHER" id="PTHR14202">
    <property type="entry name" value="60 KDA RIBONUCLEOPROTEIN SSA/RO"/>
    <property type="match status" value="1"/>
</dbReference>
<dbReference type="EMBL" id="JANEYF010005663">
    <property type="protein sequence ID" value="KAJ8927403.1"/>
    <property type="molecule type" value="Genomic_DNA"/>
</dbReference>
<name>A0AAV8WLX8_9CUCU</name>
<comment type="similarity">
    <text evidence="2">Belongs to the Ro 60 kDa family.</text>
</comment>
<gene>
    <name evidence="8" type="ORF">NQ314_020183</name>
</gene>
<dbReference type="Proteomes" id="UP001162156">
    <property type="component" value="Unassembled WGS sequence"/>
</dbReference>
<dbReference type="SUPFAM" id="SSF140864">
    <property type="entry name" value="TROVE domain-like"/>
    <property type="match status" value="1"/>
</dbReference>
<evidence type="ECO:0000313" key="9">
    <source>
        <dbReference type="Proteomes" id="UP001162156"/>
    </source>
</evidence>
<keyword evidence="4" id="KW-0479">Metal-binding</keyword>
<protein>
    <recommendedName>
        <fullName evidence="7">TROVE domain-containing protein</fullName>
    </recommendedName>
</protein>
<dbReference type="Gene3D" id="3.40.50.410">
    <property type="entry name" value="von Willebrand factor, type A domain"/>
    <property type="match status" value="1"/>
</dbReference>
<evidence type="ECO:0000256" key="3">
    <source>
        <dbReference type="ARBA" id="ARBA00022490"/>
    </source>
</evidence>
<reference evidence="8" key="1">
    <citation type="journal article" date="2023" name="Insect Mol. Biol.">
        <title>Genome sequencing provides insights into the evolution of gene families encoding plant cell wall-degrading enzymes in longhorned beetles.</title>
        <authorList>
            <person name="Shin N.R."/>
            <person name="Okamura Y."/>
            <person name="Kirsch R."/>
            <person name="Pauchet Y."/>
        </authorList>
    </citation>
    <scope>NUCLEOTIDE SEQUENCE</scope>
    <source>
        <strain evidence="8">RBIC_L_NR</strain>
    </source>
</reference>
<dbReference type="GO" id="GO:0046872">
    <property type="term" value="F:metal ion binding"/>
    <property type="evidence" value="ECO:0007669"/>
    <property type="project" value="UniProtKB-KW"/>
</dbReference>
<dbReference type="GO" id="GO:0005737">
    <property type="term" value="C:cytoplasm"/>
    <property type="evidence" value="ECO:0007669"/>
    <property type="project" value="UniProtKB-SubCell"/>
</dbReference>
<dbReference type="InterPro" id="IPR040322">
    <property type="entry name" value="TROVE2"/>
</dbReference>
<evidence type="ECO:0000256" key="6">
    <source>
        <dbReference type="ARBA" id="ARBA00023274"/>
    </source>
</evidence>
<evidence type="ECO:0000259" key="7">
    <source>
        <dbReference type="PROSITE" id="PS50988"/>
    </source>
</evidence>
<dbReference type="PANTHER" id="PTHR14202:SF0">
    <property type="entry name" value="RNA-BINDING PROTEIN RO60"/>
    <property type="match status" value="1"/>
</dbReference>
<keyword evidence="5" id="KW-0694">RNA-binding</keyword>
<evidence type="ECO:0000256" key="5">
    <source>
        <dbReference type="ARBA" id="ARBA00022884"/>
    </source>
</evidence>
<evidence type="ECO:0000256" key="2">
    <source>
        <dbReference type="ARBA" id="ARBA00007814"/>
    </source>
</evidence>
<comment type="caution">
    <text evidence="8">The sequence shown here is derived from an EMBL/GenBank/DDBJ whole genome shotgun (WGS) entry which is preliminary data.</text>
</comment>
<feature type="domain" description="TROVE" evidence="7">
    <location>
        <begin position="1"/>
        <end position="351"/>
    </location>
</feature>
<evidence type="ECO:0000256" key="4">
    <source>
        <dbReference type="ARBA" id="ARBA00022723"/>
    </source>
</evidence>
<evidence type="ECO:0000313" key="8">
    <source>
        <dbReference type="EMBL" id="KAJ8927403.1"/>
    </source>
</evidence>
<dbReference type="Pfam" id="PF25045">
    <property type="entry name" value="vWA_Ro60"/>
    <property type="match status" value="1"/>
</dbReference>
<keyword evidence="9" id="KW-1185">Reference proteome</keyword>
<dbReference type="PROSITE" id="PS50988">
    <property type="entry name" value="TROVE"/>
    <property type="match status" value="1"/>
</dbReference>